<dbReference type="PANTHER" id="PTHR32100">
    <property type="entry name" value="OMEGA-6 FATTY ACID DESATURASE, CHLOROPLASTIC"/>
    <property type="match status" value="1"/>
</dbReference>
<feature type="transmembrane region" description="Helical" evidence="7">
    <location>
        <begin position="274"/>
        <end position="294"/>
    </location>
</feature>
<organism evidence="10 11">
    <name type="scientific">Sorghum bicolor</name>
    <name type="common">Sorghum</name>
    <name type="synonym">Sorghum vulgare</name>
    <dbReference type="NCBI Taxonomy" id="4558"/>
    <lineage>
        <taxon>Eukaryota</taxon>
        <taxon>Viridiplantae</taxon>
        <taxon>Streptophyta</taxon>
        <taxon>Embryophyta</taxon>
        <taxon>Tracheophyta</taxon>
        <taxon>Spermatophyta</taxon>
        <taxon>Magnoliopsida</taxon>
        <taxon>Liliopsida</taxon>
        <taxon>Poales</taxon>
        <taxon>Poaceae</taxon>
        <taxon>PACMAD clade</taxon>
        <taxon>Panicoideae</taxon>
        <taxon>Andropogonodae</taxon>
        <taxon>Andropogoneae</taxon>
        <taxon>Sorghinae</taxon>
        <taxon>Sorghum</taxon>
    </lineage>
</organism>
<dbReference type="CDD" id="cd03507">
    <property type="entry name" value="Delta12-FADS-like"/>
    <property type="match status" value="1"/>
</dbReference>
<keyword evidence="11" id="KW-1185">Reference proteome</keyword>
<dbReference type="Gramene" id="EER98035">
    <property type="protein sequence ID" value="EER98035"/>
    <property type="gene ID" value="SORBI_3002G045000"/>
</dbReference>
<evidence type="ECO:0000256" key="2">
    <source>
        <dbReference type="ARBA" id="ARBA00005189"/>
    </source>
</evidence>
<feature type="transmembrane region" description="Helical" evidence="7">
    <location>
        <begin position="71"/>
        <end position="90"/>
    </location>
</feature>
<evidence type="ECO:0000256" key="7">
    <source>
        <dbReference type="SAM" id="Phobius"/>
    </source>
</evidence>
<dbReference type="GO" id="GO:0016717">
    <property type="term" value="F:oxidoreductase activity, acting on paired donors, with oxidation of a pair of donors resulting in the reduction of molecular oxygen to two molecules of water"/>
    <property type="evidence" value="ECO:0007669"/>
    <property type="project" value="InterPro"/>
</dbReference>
<proteinExistence type="inferred from homology"/>
<dbReference type="OrthoDB" id="1461976at2759"/>
<evidence type="ECO:0000313" key="10">
    <source>
        <dbReference type="EMBL" id="EER98035.1"/>
    </source>
</evidence>
<feature type="domain" description="Fatty acid desaturase N-terminal" evidence="9">
    <location>
        <begin position="41"/>
        <end position="82"/>
    </location>
</feature>
<feature type="region of interest" description="Disordered" evidence="6">
    <location>
        <begin position="1"/>
        <end position="36"/>
    </location>
</feature>
<evidence type="ECO:0000313" key="11">
    <source>
        <dbReference type="Proteomes" id="UP000000768"/>
    </source>
</evidence>
<feature type="transmembrane region" description="Helical" evidence="7">
    <location>
        <begin position="243"/>
        <end position="262"/>
    </location>
</feature>
<dbReference type="InParanoid" id="C5XAB6"/>
<dbReference type="eggNOG" id="ENOG502QQNB">
    <property type="taxonomic scope" value="Eukaryota"/>
</dbReference>
<dbReference type="Pfam" id="PF00487">
    <property type="entry name" value="FA_desaturase"/>
    <property type="match status" value="1"/>
</dbReference>
<dbReference type="GO" id="GO:0006629">
    <property type="term" value="P:lipid metabolic process"/>
    <property type="evidence" value="ECO:0007669"/>
    <property type="project" value="InterPro"/>
</dbReference>
<dbReference type="InterPro" id="IPR012171">
    <property type="entry name" value="Fatty_acid_desaturase"/>
</dbReference>
<evidence type="ECO:0000259" key="8">
    <source>
        <dbReference type="Pfam" id="PF00487"/>
    </source>
</evidence>
<comment type="pathway">
    <text evidence="2">Lipid metabolism.</text>
</comment>
<evidence type="ECO:0000256" key="5">
    <source>
        <dbReference type="ARBA" id="ARBA00023136"/>
    </source>
</evidence>
<comment type="similarity">
    <text evidence="3">Belongs to the fatty acid desaturase type 1 family.</text>
</comment>
<evidence type="ECO:0000256" key="1">
    <source>
        <dbReference type="ARBA" id="ARBA00004370"/>
    </source>
</evidence>
<keyword evidence="5 7" id="KW-0472">Membrane</keyword>
<dbReference type="Pfam" id="PF11960">
    <property type="entry name" value="DUF3474"/>
    <property type="match status" value="1"/>
</dbReference>
<name>C5XAB6_SORBI</name>
<sequence>MQQQQQQQPAVRGGAKTRAAAAGGEKTATTDDAAANVKRSLADKPPFTMADIKRAIPPHCFRRSVARSTSYLLRDLSAVAALFYVALVAIPSLPAAGALRLAAWPLYWAAQGCALNSVWVIAHECGHHAFSEHAALDDAVGFALHTALLVPYFSWKHSHRRHHANSASLDRDEVYVPWKASELPAFLRVLHGNAAVRLVLFVLVLVFGFPLYLTCNITGRPYPRLANHYDPYSPIFSGSRERAQVVVSDAGIAAFSLALYRLTSAAPGGFTTLALVYGVPLLVVNVWLVLITFLHHTDPVVPRYDSGEWDWLRGALATVDRDYGGFLNAAFHNIADTHVVHHLFPSMPHYHAVEATRAIRPVLGEYYRFDDTPIVQAAWRAAKECLYVEPDGRREGVFWFGTNKNKQS</sequence>
<dbReference type="InterPro" id="IPR005804">
    <property type="entry name" value="FA_desaturase_dom"/>
</dbReference>
<evidence type="ECO:0000256" key="3">
    <source>
        <dbReference type="ARBA" id="ARBA00009295"/>
    </source>
</evidence>
<evidence type="ECO:0000256" key="4">
    <source>
        <dbReference type="ARBA" id="ARBA00023002"/>
    </source>
</evidence>
<evidence type="ECO:0000256" key="6">
    <source>
        <dbReference type="SAM" id="MobiDB-lite"/>
    </source>
</evidence>
<reference evidence="11" key="2">
    <citation type="journal article" date="2018" name="Plant J.">
        <title>The Sorghum bicolor reference genome: improved assembly, gene annotations, a transcriptome atlas, and signatures of genome organization.</title>
        <authorList>
            <person name="McCormick R.F."/>
            <person name="Truong S.K."/>
            <person name="Sreedasyam A."/>
            <person name="Jenkins J."/>
            <person name="Shu S."/>
            <person name="Sims D."/>
            <person name="Kennedy M."/>
            <person name="Amirebrahimi M."/>
            <person name="Weers B.D."/>
            <person name="McKinley B."/>
            <person name="Mattison A."/>
            <person name="Morishige D.T."/>
            <person name="Grimwood J."/>
            <person name="Schmutz J."/>
            <person name="Mullet J.E."/>
        </authorList>
    </citation>
    <scope>NUCLEOTIDE SEQUENCE [LARGE SCALE GENOMIC DNA]</scope>
    <source>
        <strain evidence="11">cv. BTx623</strain>
    </source>
</reference>
<keyword evidence="7" id="KW-0812">Transmembrane</keyword>
<feature type="transmembrane region" description="Helical" evidence="7">
    <location>
        <begin position="194"/>
        <end position="215"/>
    </location>
</feature>
<reference evidence="10 11" key="1">
    <citation type="journal article" date="2009" name="Nature">
        <title>The Sorghum bicolor genome and the diversification of grasses.</title>
        <authorList>
            <person name="Paterson A.H."/>
            <person name="Bowers J.E."/>
            <person name="Bruggmann R."/>
            <person name="Dubchak I."/>
            <person name="Grimwood J."/>
            <person name="Gundlach H."/>
            <person name="Haberer G."/>
            <person name="Hellsten U."/>
            <person name="Mitros T."/>
            <person name="Poliakov A."/>
            <person name="Schmutz J."/>
            <person name="Spannagl M."/>
            <person name="Tang H."/>
            <person name="Wang X."/>
            <person name="Wicker T."/>
            <person name="Bharti A.K."/>
            <person name="Chapman J."/>
            <person name="Feltus F.A."/>
            <person name="Gowik U."/>
            <person name="Grigoriev I.V."/>
            <person name="Lyons E."/>
            <person name="Maher C.A."/>
            <person name="Martis M."/>
            <person name="Narechania A."/>
            <person name="Otillar R.P."/>
            <person name="Penning B.W."/>
            <person name="Salamov A.A."/>
            <person name="Wang Y."/>
            <person name="Zhang L."/>
            <person name="Carpita N.C."/>
            <person name="Freeling M."/>
            <person name="Gingle A.R."/>
            <person name="Hash C.T."/>
            <person name="Keller B."/>
            <person name="Klein P."/>
            <person name="Kresovich S."/>
            <person name="McCann M.C."/>
            <person name="Ming R."/>
            <person name="Peterson D.G."/>
            <person name="Mehboob-ur-Rahman"/>
            <person name="Ware D."/>
            <person name="Westhoff P."/>
            <person name="Mayer K.F."/>
            <person name="Messing J."/>
            <person name="Rokhsar D.S."/>
        </authorList>
    </citation>
    <scope>NUCLEOTIDE SEQUENCE [LARGE SCALE GENOMIC DNA]</scope>
    <source>
        <strain evidence="11">cv. BTx623</strain>
    </source>
</reference>
<feature type="domain" description="Fatty acid desaturase" evidence="8">
    <location>
        <begin position="103"/>
        <end position="368"/>
    </location>
</feature>
<dbReference type="InterPro" id="IPR021863">
    <property type="entry name" value="FAS_N"/>
</dbReference>
<dbReference type="EMBL" id="CM000761">
    <property type="protein sequence ID" value="EER98035.1"/>
    <property type="molecule type" value="Genomic_DNA"/>
</dbReference>
<evidence type="ECO:0008006" key="12">
    <source>
        <dbReference type="Google" id="ProtNLM"/>
    </source>
</evidence>
<evidence type="ECO:0000259" key="9">
    <source>
        <dbReference type="Pfam" id="PF11960"/>
    </source>
</evidence>
<comment type="subcellular location">
    <subcellularLocation>
        <location evidence="1">Membrane</location>
    </subcellularLocation>
</comment>
<gene>
    <name evidence="10" type="ORF">SORBI_3002G045000</name>
</gene>
<accession>C5XAB6</accession>
<dbReference type="HOGENOM" id="CLU_033094_0_1_1"/>
<dbReference type="GO" id="GO:0016491">
    <property type="term" value="F:oxidoreductase activity"/>
    <property type="evidence" value="ECO:0000318"/>
    <property type="project" value="GO_Central"/>
</dbReference>
<dbReference type="OMA" id="AAKECLY"/>
<dbReference type="GO" id="GO:0016020">
    <property type="term" value="C:membrane"/>
    <property type="evidence" value="ECO:0007669"/>
    <property type="project" value="UniProtKB-SubCell"/>
</dbReference>
<protein>
    <recommendedName>
        <fullName evidence="12">Fatty acid desaturase domain-containing protein</fullName>
    </recommendedName>
</protein>
<keyword evidence="4" id="KW-0560">Oxidoreductase</keyword>
<dbReference type="STRING" id="4558.C5XAB6"/>
<feature type="compositionally biased region" description="Low complexity" evidence="6">
    <location>
        <begin position="1"/>
        <end position="35"/>
    </location>
</feature>
<dbReference type="KEGG" id="sbi:8060698"/>
<dbReference type="AlphaFoldDB" id="C5XAB6"/>
<dbReference type="Proteomes" id="UP000000768">
    <property type="component" value="Chromosome 2"/>
</dbReference>
<keyword evidence="7" id="KW-1133">Transmembrane helix</keyword>